<keyword evidence="1" id="KW-1133">Transmembrane helix</keyword>
<organism evidence="2">
    <name type="scientific">Podoviridae sp. ct0dB2</name>
    <dbReference type="NCBI Taxonomy" id="2826535"/>
    <lineage>
        <taxon>Viruses</taxon>
        <taxon>Duplodnaviria</taxon>
        <taxon>Heunggongvirae</taxon>
        <taxon>Uroviricota</taxon>
        <taxon>Caudoviricetes</taxon>
    </lineage>
</organism>
<proteinExistence type="predicted"/>
<reference evidence="2" key="1">
    <citation type="journal article" date="2021" name="Proc. Natl. Acad. Sci. U.S.A.">
        <title>A Catalog of Tens of Thousands of Viruses from Human Metagenomes Reveals Hidden Associations with Chronic Diseases.</title>
        <authorList>
            <person name="Tisza M.J."/>
            <person name="Buck C.B."/>
        </authorList>
    </citation>
    <scope>NUCLEOTIDE SEQUENCE</scope>
    <source>
        <strain evidence="2">Ct0dB2</strain>
    </source>
</reference>
<accession>A0A8S5N820</accession>
<keyword evidence="1" id="KW-0472">Membrane</keyword>
<name>A0A8S5N820_9CAUD</name>
<dbReference type="EMBL" id="BK015095">
    <property type="protein sequence ID" value="DAD90846.1"/>
    <property type="molecule type" value="Genomic_DNA"/>
</dbReference>
<evidence type="ECO:0000256" key="1">
    <source>
        <dbReference type="SAM" id="Phobius"/>
    </source>
</evidence>
<feature type="transmembrane region" description="Helical" evidence="1">
    <location>
        <begin position="43"/>
        <end position="68"/>
    </location>
</feature>
<keyword evidence="1" id="KW-0812">Transmembrane</keyword>
<sequence>MCIPIRTYTGDIENLQTKTQDFKAMANRDAKANRNAFGFMQELFFNAIMGVSLVALIFGFAVLIKVLVG</sequence>
<evidence type="ECO:0000313" key="2">
    <source>
        <dbReference type="EMBL" id="DAD90846.1"/>
    </source>
</evidence>
<protein>
    <submittedName>
        <fullName evidence="2">Uncharacterized protein</fullName>
    </submittedName>
</protein>